<feature type="domain" description="C2H2-type" evidence="17">
    <location>
        <begin position="269"/>
        <end position="288"/>
    </location>
</feature>
<keyword evidence="9" id="KW-0238">DNA-binding</keyword>
<organism evidence="18 19">
    <name type="scientific">Scomber scombrus</name>
    <name type="common">Atlantic mackerel</name>
    <name type="synonym">Scomber vernalis</name>
    <dbReference type="NCBI Taxonomy" id="13677"/>
    <lineage>
        <taxon>Eukaryota</taxon>
        <taxon>Metazoa</taxon>
        <taxon>Chordata</taxon>
        <taxon>Craniata</taxon>
        <taxon>Vertebrata</taxon>
        <taxon>Euteleostomi</taxon>
        <taxon>Actinopterygii</taxon>
        <taxon>Neopterygii</taxon>
        <taxon>Teleostei</taxon>
        <taxon>Neoteleostei</taxon>
        <taxon>Acanthomorphata</taxon>
        <taxon>Pelagiaria</taxon>
        <taxon>Scombriformes</taxon>
        <taxon>Scombridae</taxon>
        <taxon>Scomber</taxon>
    </lineage>
</organism>
<accession>A0AAV1QIM0</accession>
<keyword evidence="19" id="KW-1185">Reference proteome</keyword>
<sequence length="295" mass="32882">MEIPPRDPWLTPDRVQSAGECARPPQTPVHAALSLSLHRRQLLPLTGGCGPSSLSSREEGDNMPRSFLVKTHQSCKKANYGRLNSNTDGPSSEAYSGGPAEAYKAAESCTKLNVEVQSMTADHWRRESLLPPSLPPSLPLLALLPGIHPGSSSHDNFECLDCHKEYFFSGLVKHKQFQCEWSSKKYFSCKYCEKEYVSLGALKMHIRTHTLPCVCKLCGKAFSRPWLLQGHIRTHTGEKPFSCLHCSRAFADRSNLRAHLQTHSEVKKYQCASCFKTFSRISLLAKHQEAGCPLS</sequence>
<name>A0AAV1QIM0_SCOSC</name>
<feature type="region of interest" description="Disordered" evidence="16">
    <location>
        <begin position="79"/>
        <end position="98"/>
    </location>
</feature>
<proteinExistence type="inferred from homology"/>
<dbReference type="Pfam" id="PF00096">
    <property type="entry name" value="zf-C2H2"/>
    <property type="match status" value="4"/>
</dbReference>
<evidence type="ECO:0000313" key="19">
    <source>
        <dbReference type="Proteomes" id="UP001314229"/>
    </source>
</evidence>
<evidence type="ECO:0000256" key="15">
    <source>
        <dbReference type="PROSITE-ProRule" id="PRU00042"/>
    </source>
</evidence>
<feature type="domain" description="C2H2-type" evidence="17">
    <location>
        <begin position="213"/>
        <end position="240"/>
    </location>
</feature>
<evidence type="ECO:0000256" key="5">
    <source>
        <dbReference type="ARBA" id="ARBA00022737"/>
    </source>
</evidence>
<evidence type="ECO:0000256" key="4">
    <source>
        <dbReference type="ARBA" id="ARBA00022723"/>
    </source>
</evidence>
<dbReference type="FunFam" id="3.30.160.60:FF:000942">
    <property type="entry name" value="Snail zinc finger protein"/>
    <property type="match status" value="1"/>
</dbReference>
<dbReference type="GO" id="GO:0000978">
    <property type="term" value="F:RNA polymerase II cis-regulatory region sequence-specific DNA binding"/>
    <property type="evidence" value="ECO:0007669"/>
    <property type="project" value="TreeGrafter"/>
</dbReference>
<evidence type="ECO:0000256" key="14">
    <source>
        <dbReference type="ARBA" id="ARBA00041994"/>
    </source>
</evidence>
<evidence type="ECO:0000256" key="11">
    <source>
        <dbReference type="ARBA" id="ARBA00023242"/>
    </source>
</evidence>
<evidence type="ECO:0000256" key="7">
    <source>
        <dbReference type="ARBA" id="ARBA00022833"/>
    </source>
</evidence>
<evidence type="ECO:0000256" key="9">
    <source>
        <dbReference type="ARBA" id="ARBA00023125"/>
    </source>
</evidence>
<dbReference type="Proteomes" id="UP001314229">
    <property type="component" value="Unassembled WGS sequence"/>
</dbReference>
<evidence type="ECO:0000313" key="18">
    <source>
        <dbReference type="EMBL" id="CAK6983409.1"/>
    </source>
</evidence>
<comment type="caution">
    <text evidence="18">The sequence shown here is derived from an EMBL/GenBank/DDBJ whole genome shotgun (WGS) entry which is preliminary data.</text>
</comment>
<dbReference type="FunFam" id="3.30.160.60:FF:000860">
    <property type="entry name" value="zinc finger protein SNAI2"/>
    <property type="match status" value="1"/>
</dbReference>
<feature type="domain" description="C2H2-type" evidence="17">
    <location>
        <begin position="241"/>
        <end position="268"/>
    </location>
</feature>
<evidence type="ECO:0000256" key="2">
    <source>
        <dbReference type="ARBA" id="ARBA00022473"/>
    </source>
</evidence>
<keyword evidence="3" id="KW-0678">Repressor</keyword>
<protein>
    <recommendedName>
        <fullName evidence="13">Zinc finger protein SNAI2</fullName>
    </recommendedName>
    <alternativeName>
        <fullName evidence="14">Protein snail homolog 2</fullName>
    </alternativeName>
</protein>
<evidence type="ECO:0000256" key="12">
    <source>
        <dbReference type="ARBA" id="ARBA00037948"/>
    </source>
</evidence>
<feature type="compositionally biased region" description="Polar residues" evidence="16">
    <location>
        <begin position="82"/>
        <end position="94"/>
    </location>
</feature>
<reference evidence="18 19" key="1">
    <citation type="submission" date="2024-01" db="EMBL/GenBank/DDBJ databases">
        <authorList>
            <person name="Alioto T."/>
            <person name="Alioto T."/>
            <person name="Gomez Garrido J."/>
        </authorList>
    </citation>
    <scope>NUCLEOTIDE SEQUENCE [LARGE SCALE GENOMIC DNA]</scope>
</reference>
<evidence type="ECO:0000256" key="1">
    <source>
        <dbReference type="ARBA" id="ARBA00004123"/>
    </source>
</evidence>
<dbReference type="InterPro" id="IPR013087">
    <property type="entry name" value="Znf_C2H2_type"/>
</dbReference>
<dbReference type="SMART" id="SM00355">
    <property type="entry name" value="ZnF_C2H2"/>
    <property type="match status" value="4"/>
</dbReference>
<evidence type="ECO:0000256" key="16">
    <source>
        <dbReference type="SAM" id="MobiDB-lite"/>
    </source>
</evidence>
<comment type="similarity">
    <text evidence="12">Belongs to the snail C2H2-type zinc-finger protein family.</text>
</comment>
<evidence type="ECO:0000256" key="10">
    <source>
        <dbReference type="ARBA" id="ARBA00023163"/>
    </source>
</evidence>
<dbReference type="PANTHER" id="PTHR24388:SF42">
    <property type="entry name" value="ZINC FINGER PROTEIN SNAI2"/>
    <property type="match status" value="1"/>
</dbReference>
<dbReference type="GO" id="GO:0005634">
    <property type="term" value="C:nucleus"/>
    <property type="evidence" value="ECO:0007669"/>
    <property type="project" value="UniProtKB-SubCell"/>
</dbReference>
<comment type="subcellular location">
    <subcellularLocation>
        <location evidence="1">Nucleus</location>
    </subcellularLocation>
</comment>
<keyword evidence="11" id="KW-0539">Nucleus</keyword>
<dbReference type="GO" id="GO:0008270">
    <property type="term" value="F:zinc ion binding"/>
    <property type="evidence" value="ECO:0007669"/>
    <property type="project" value="UniProtKB-KW"/>
</dbReference>
<gene>
    <name evidence="18" type="ORF">FSCOSCO3_A032643</name>
</gene>
<evidence type="ECO:0000256" key="3">
    <source>
        <dbReference type="ARBA" id="ARBA00022491"/>
    </source>
</evidence>
<dbReference type="FunFam" id="3.30.160.60:FF:000207">
    <property type="entry name" value="zinc finger protein SNAI2"/>
    <property type="match status" value="1"/>
</dbReference>
<keyword evidence="5" id="KW-0677">Repeat</keyword>
<evidence type="ECO:0000259" key="17">
    <source>
        <dbReference type="PROSITE" id="PS50157"/>
    </source>
</evidence>
<dbReference type="FunFam" id="3.30.160.60:FF:000085">
    <property type="entry name" value="Snail zinc finger protein"/>
    <property type="match status" value="1"/>
</dbReference>
<evidence type="ECO:0000256" key="6">
    <source>
        <dbReference type="ARBA" id="ARBA00022771"/>
    </source>
</evidence>
<dbReference type="PROSITE" id="PS50157">
    <property type="entry name" value="ZINC_FINGER_C2H2_2"/>
    <property type="match status" value="4"/>
</dbReference>
<feature type="region of interest" description="Disordered" evidence="16">
    <location>
        <begin position="1"/>
        <end position="26"/>
    </location>
</feature>
<evidence type="ECO:0000256" key="8">
    <source>
        <dbReference type="ARBA" id="ARBA00023015"/>
    </source>
</evidence>
<dbReference type="InterPro" id="IPR036236">
    <property type="entry name" value="Znf_C2H2_sf"/>
</dbReference>
<keyword evidence="10" id="KW-0804">Transcription</keyword>
<feature type="domain" description="C2H2-type" evidence="17">
    <location>
        <begin position="187"/>
        <end position="210"/>
    </location>
</feature>
<dbReference type="EMBL" id="CAWUFR010001299">
    <property type="protein sequence ID" value="CAK6983409.1"/>
    <property type="molecule type" value="Genomic_DNA"/>
</dbReference>
<keyword evidence="4" id="KW-0479">Metal-binding</keyword>
<keyword evidence="8" id="KW-0805">Transcription regulation</keyword>
<dbReference type="PROSITE" id="PS00028">
    <property type="entry name" value="ZINC_FINGER_C2H2_1"/>
    <property type="match status" value="3"/>
</dbReference>
<keyword evidence="2" id="KW-0217">Developmental protein</keyword>
<keyword evidence="6 15" id="KW-0863">Zinc-finger</keyword>
<dbReference type="PANTHER" id="PTHR24388">
    <property type="entry name" value="ZINC FINGER PROTEIN"/>
    <property type="match status" value="1"/>
</dbReference>
<dbReference type="InterPro" id="IPR050527">
    <property type="entry name" value="Snail/Krueppel_Znf"/>
</dbReference>
<dbReference type="Gene3D" id="3.30.160.60">
    <property type="entry name" value="Classic Zinc Finger"/>
    <property type="match status" value="4"/>
</dbReference>
<dbReference type="GO" id="GO:0000981">
    <property type="term" value="F:DNA-binding transcription factor activity, RNA polymerase II-specific"/>
    <property type="evidence" value="ECO:0007669"/>
    <property type="project" value="TreeGrafter"/>
</dbReference>
<dbReference type="AlphaFoldDB" id="A0AAV1QIM0"/>
<evidence type="ECO:0000256" key="13">
    <source>
        <dbReference type="ARBA" id="ARBA00041200"/>
    </source>
</evidence>
<dbReference type="SUPFAM" id="SSF57667">
    <property type="entry name" value="beta-beta-alpha zinc fingers"/>
    <property type="match status" value="3"/>
</dbReference>
<keyword evidence="7" id="KW-0862">Zinc</keyword>